<evidence type="ECO:0000256" key="1">
    <source>
        <dbReference type="SAM" id="MobiDB-lite"/>
    </source>
</evidence>
<organism evidence="2 3">
    <name type="scientific">Pleuronectes platessa</name>
    <name type="common">European plaice</name>
    <dbReference type="NCBI Taxonomy" id="8262"/>
    <lineage>
        <taxon>Eukaryota</taxon>
        <taxon>Metazoa</taxon>
        <taxon>Chordata</taxon>
        <taxon>Craniata</taxon>
        <taxon>Vertebrata</taxon>
        <taxon>Euteleostomi</taxon>
        <taxon>Actinopterygii</taxon>
        <taxon>Neopterygii</taxon>
        <taxon>Teleostei</taxon>
        <taxon>Neoteleostei</taxon>
        <taxon>Acanthomorphata</taxon>
        <taxon>Carangaria</taxon>
        <taxon>Pleuronectiformes</taxon>
        <taxon>Pleuronectoidei</taxon>
        <taxon>Pleuronectidae</taxon>
        <taxon>Pleuronectes</taxon>
    </lineage>
</organism>
<proteinExistence type="predicted"/>
<dbReference type="AlphaFoldDB" id="A0A9N7TXG6"/>
<accession>A0A9N7TXG6</accession>
<dbReference type="EMBL" id="CADEAL010000391">
    <property type="protein sequence ID" value="CAB1419443.1"/>
    <property type="molecule type" value="Genomic_DNA"/>
</dbReference>
<comment type="caution">
    <text evidence="2">The sequence shown here is derived from an EMBL/GenBank/DDBJ whole genome shotgun (WGS) entry which is preliminary data.</text>
</comment>
<reference evidence="2" key="1">
    <citation type="submission" date="2020-03" db="EMBL/GenBank/DDBJ databases">
        <authorList>
            <person name="Weist P."/>
        </authorList>
    </citation>
    <scope>NUCLEOTIDE SEQUENCE</scope>
</reference>
<name>A0A9N7TXG6_PLEPL</name>
<gene>
    <name evidence="2" type="ORF">PLEPLA_LOCUS7274</name>
</gene>
<protein>
    <submittedName>
        <fullName evidence="2">Uncharacterized protein</fullName>
    </submittedName>
</protein>
<evidence type="ECO:0000313" key="2">
    <source>
        <dbReference type="EMBL" id="CAB1419443.1"/>
    </source>
</evidence>
<feature type="compositionally biased region" description="Basic and acidic residues" evidence="1">
    <location>
        <begin position="86"/>
        <end position="101"/>
    </location>
</feature>
<evidence type="ECO:0000313" key="3">
    <source>
        <dbReference type="Proteomes" id="UP001153269"/>
    </source>
</evidence>
<feature type="compositionally biased region" description="Basic and acidic residues" evidence="1">
    <location>
        <begin position="33"/>
        <end position="52"/>
    </location>
</feature>
<keyword evidence="3" id="KW-1185">Reference proteome</keyword>
<feature type="region of interest" description="Disordered" evidence="1">
    <location>
        <begin position="1"/>
        <end position="101"/>
    </location>
</feature>
<dbReference type="Proteomes" id="UP001153269">
    <property type="component" value="Unassembled WGS sequence"/>
</dbReference>
<sequence length="124" mass="14202">MVTLCLRTRPCNNRGGQWRVPEPRWEPASLDRPSPKTRADDKYSSSCNKDRGQQSGSAEKGSVRSRQERSNQCAPAQEKVANGNADHCEETRPNKKAAKERERCLVLKPVDERIRPWRQQSEEL</sequence>